<name>X1KVM9_9ZZZZ</name>
<sequence>MIYGGILAVLVILTAVTAILAVKTVRISREVKSKYEDAQDFAKDYFTPRGDGLASPFADTISGIAQVVGSSVATQIKNTFTGESLLTQRQEKGIINDIAKDQLEQSNPLVAMILQQFPTLQKRLLKNPTLLPMATEALKKLGGDHHESGASIDYGQALSRYK</sequence>
<organism evidence="1">
    <name type="scientific">marine sediment metagenome</name>
    <dbReference type="NCBI Taxonomy" id="412755"/>
    <lineage>
        <taxon>unclassified sequences</taxon>
        <taxon>metagenomes</taxon>
        <taxon>ecological metagenomes</taxon>
    </lineage>
</organism>
<dbReference type="AlphaFoldDB" id="X1KVM9"/>
<proteinExistence type="predicted"/>
<dbReference type="EMBL" id="BARV01000153">
    <property type="protein sequence ID" value="GAH94224.1"/>
    <property type="molecule type" value="Genomic_DNA"/>
</dbReference>
<gene>
    <name evidence="1" type="ORF">S06H3_00746</name>
</gene>
<protein>
    <submittedName>
        <fullName evidence="1">Uncharacterized protein</fullName>
    </submittedName>
</protein>
<comment type="caution">
    <text evidence="1">The sequence shown here is derived from an EMBL/GenBank/DDBJ whole genome shotgun (WGS) entry which is preliminary data.</text>
</comment>
<accession>X1KVM9</accession>
<reference evidence="1" key="1">
    <citation type="journal article" date="2014" name="Front. Microbiol.">
        <title>High frequency of phylogenetically diverse reductive dehalogenase-homologous genes in deep subseafloor sedimentary metagenomes.</title>
        <authorList>
            <person name="Kawai M."/>
            <person name="Futagami T."/>
            <person name="Toyoda A."/>
            <person name="Takaki Y."/>
            <person name="Nishi S."/>
            <person name="Hori S."/>
            <person name="Arai W."/>
            <person name="Tsubouchi T."/>
            <person name="Morono Y."/>
            <person name="Uchiyama I."/>
            <person name="Ito T."/>
            <person name="Fujiyama A."/>
            <person name="Inagaki F."/>
            <person name="Takami H."/>
        </authorList>
    </citation>
    <scope>NUCLEOTIDE SEQUENCE</scope>
    <source>
        <strain evidence="1">Expedition CK06-06</strain>
    </source>
</reference>
<evidence type="ECO:0000313" key="1">
    <source>
        <dbReference type="EMBL" id="GAH94224.1"/>
    </source>
</evidence>